<dbReference type="AlphaFoldDB" id="A0A5S6QKV5"/>
<reference evidence="2" key="1">
    <citation type="submission" date="2019-12" db="UniProtKB">
        <authorList>
            <consortium name="WormBaseParasite"/>
        </authorList>
    </citation>
    <scope>IDENTIFICATION</scope>
</reference>
<sequence>MERLIYPNRGVPTVEYLTQYSGSTYIPEERVAHFRKEMAMLETISARKEAEYMSRLQAQVMNPFLRGKRLQELQLVSQQRAEMKARKVEANGGKSKPSPSNVSAVRRKDIGTDFSSPSTMGVGVSRNLSVNVDVKFRNDCWANVSRPIGMCNEQSSSAACIANPSLGSAAATGQGQSKVDLSSFASDLNLPHEVVADIFEKWPPSFDDAVCSQFFQDFERYSQLPQDMFNSTSQSSAAVAVGEEWPQPVAPLLSSGHLFPEASSRRHARDCRFGNTGGLSASSFDPHCIPMAQPGQYAMITACATGGTALDTPYFGVAPPNVHHVPPASAYWYRPLPFAQQPVEARSYRDNPPIANCLRLDWPSNCGEWPKAEAPPAFLISSRDKGRLSTHTTLRRSTNEPDAVELATGIAGTIACRLVAHISCGLEALHLEMSSSATSNKDSGLKHPYLASQANGDPAPALRDDQSLHVEAPHAHDVKELATEIADVPTESGTAVIAYKWKCRQLRLCGKQCAVYPTVVITNMLVPVTVRVPDVSATIAANYENVYRNLKYLVSQAIPWNDLCFRRPFINPCIAY</sequence>
<proteinExistence type="predicted"/>
<name>A0A5S6QKV5_TRIMR</name>
<keyword evidence="1" id="KW-1185">Reference proteome</keyword>
<evidence type="ECO:0000313" key="2">
    <source>
        <dbReference type="WBParaSite" id="TMUE_2000007517.1"/>
    </source>
</evidence>
<dbReference type="WBParaSite" id="TMUE_2000007517.1">
    <property type="protein sequence ID" value="TMUE_2000007517.1"/>
    <property type="gene ID" value="WBGene00299909"/>
</dbReference>
<dbReference type="Proteomes" id="UP000046395">
    <property type="component" value="Unassembled WGS sequence"/>
</dbReference>
<organism evidence="1 2">
    <name type="scientific">Trichuris muris</name>
    <name type="common">Mouse whipworm</name>
    <dbReference type="NCBI Taxonomy" id="70415"/>
    <lineage>
        <taxon>Eukaryota</taxon>
        <taxon>Metazoa</taxon>
        <taxon>Ecdysozoa</taxon>
        <taxon>Nematoda</taxon>
        <taxon>Enoplea</taxon>
        <taxon>Dorylaimia</taxon>
        <taxon>Trichinellida</taxon>
        <taxon>Trichuridae</taxon>
        <taxon>Trichuris</taxon>
    </lineage>
</organism>
<protein>
    <submittedName>
        <fullName evidence="2">Uncharacterized protein</fullName>
    </submittedName>
</protein>
<accession>A0A5S6QKV5</accession>
<evidence type="ECO:0000313" key="1">
    <source>
        <dbReference type="Proteomes" id="UP000046395"/>
    </source>
</evidence>